<dbReference type="InterPro" id="IPR041490">
    <property type="entry name" value="KstR2_TetR_C"/>
</dbReference>
<evidence type="ECO:0000313" key="5">
    <source>
        <dbReference type="Proteomes" id="UP001183390"/>
    </source>
</evidence>
<dbReference type="Pfam" id="PF00440">
    <property type="entry name" value="TetR_N"/>
    <property type="match status" value="1"/>
</dbReference>
<proteinExistence type="predicted"/>
<evidence type="ECO:0000259" key="3">
    <source>
        <dbReference type="PROSITE" id="PS50977"/>
    </source>
</evidence>
<dbReference type="Gene3D" id="1.10.10.60">
    <property type="entry name" value="Homeodomain-like"/>
    <property type="match status" value="1"/>
</dbReference>
<reference evidence="5" key="1">
    <citation type="submission" date="2023-07" db="EMBL/GenBank/DDBJ databases">
        <title>30 novel species of actinomycetes from the DSMZ collection.</title>
        <authorList>
            <person name="Nouioui I."/>
        </authorList>
    </citation>
    <scope>NUCLEOTIDE SEQUENCE [LARGE SCALE GENOMIC DNA]</scope>
    <source>
        <strain evidence="5">DSM 44743</strain>
    </source>
</reference>
<dbReference type="PROSITE" id="PS50977">
    <property type="entry name" value="HTH_TETR_2"/>
    <property type="match status" value="1"/>
</dbReference>
<dbReference type="InterPro" id="IPR050109">
    <property type="entry name" value="HTH-type_TetR-like_transc_reg"/>
</dbReference>
<keyword evidence="1 2" id="KW-0238">DNA-binding</keyword>
<accession>A0ABU2M7P2</accession>
<protein>
    <submittedName>
        <fullName evidence="4">TetR/AcrR family transcriptional regulator</fullName>
    </submittedName>
</protein>
<dbReference type="RefSeq" id="WP_311511393.1">
    <property type="nucleotide sequence ID" value="NZ_JAVREP010000005.1"/>
</dbReference>
<feature type="DNA-binding region" description="H-T-H motif" evidence="2">
    <location>
        <begin position="35"/>
        <end position="54"/>
    </location>
</feature>
<dbReference type="PRINTS" id="PR00455">
    <property type="entry name" value="HTHTETR"/>
</dbReference>
<evidence type="ECO:0000256" key="1">
    <source>
        <dbReference type="ARBA" id="ARBA00023125"/>
    </source>
</evidence>
<sequence>MRPRPVEQRPIGERRREILAAAAGLFAERGYRGVSIDDIGRAIGTTGPALYRHFPGKRALLGEVLLDISRRLSRRGSVLLARSTEPRDALDLLLRGHISFALDEPSLIVVHDRELHHLTDEDNRRVRRIQRRYVEEWVTVLAELRPDEPREVLLASTQAAFGLLNSTPHSHVLPRGEMAALLLRMGTAALLPDRPVEVSAHNEAHPERAVVPSE</sequence>
<dbReference type="Gene3D" id="1.10.357.10">
    <property type="entry name" value="Tetracycline Repressor, domain 2"/>
    <property type="match status" value="1"/>
</dbReference>
<dbReference type="Pfam" id="PF17932">
    <property type="entry name" value="TetR_C_24"/>
    <property type="match status" value="1"/>
</dbReference>
<dbReference type="EMBL" id="JAVREP010000005">
    <property type="protein sequence ID" value="MDT0328682.1"/>
    <property type="molecule type" value="Genomic_DNA"/>
</dbReference>
<organism evidence="4 5">
    <name type="scientific">Nocardiopsis lambiniae</name>
    <dbReference type="NCBI Taxonomy" id="3075539"/>
    <lineage>
        <taxon>Bacteria</taxon>
        <taxon>Bacillati</taxon>
        <taxon>Actinomycetota</taxon>
        <taxon>Actinomycetes</taxon>
        <taxon>Streptosporangiales</taxon>
        <taxon>Nocardiopsidaceae</taxon>
        <taxon>Nocardiopsis</taxon>
    </lineage>
</organism>
<evidence type="ECO:0000256" key="2">
    <source>
        <dbReference type="PROSITE-ProRule" id="PRU00335"/>
    </source>
</evidence>
<dbReference type="Proteomes" id="UP001183390">
    <property type="component" value="Unassembled WGS sequence"/>
</dbReference>
<dbReference type="InterPro" id="IPR036271">
    <property type="entry name" value="Tet_transcr_reg_TetR-rel_C_sf"/>
</dbReference>
<comment type="caution">
    <text evidence="4">The sequence shown here is derived from an EMBL/GenBank/DDBJ whole genome shotgun (WGS) entry which is preliminary data.</text>
</comment>
<feature type="domain" description="HTH tetR-type" evidence="3">
    <location>
        <begin position="12"/>
        <end position="72"/>
    </location>
</feature>
<evidence type="ECO:0000313" key="4">
    <source>
        <dbReference type="EMBL" id="MDT0328682.1"/>
    </source>
</evidence>
<gene>
    <name evidence="4" type="ORF">RM479_09705</name>
</gene>
<dbReference type="InterPro" id="IPR009057">
    <property type="entry name" value="Homeodomain-like_sf"/>
</dbReference>
<dbReference type="InterPro" id="IPR001647">
    <property type="entry name" value="HTH_TetR"/>
</dbReference>
<dbReference type="SUPFAM" id="SSF48498">
    <property type="entry name" value="Tetracyclin repressor-like, C-terminal domain"/>
    <property type="match status" value="1"/>
</dbReference>
<dbReference type="SUPFAM" id="SSF46689">
    <property type="entry name" value="Homeodomain-like"/>
    <property type="match status" value="1"/>
</dbReference>
<name>A0ABU2M7P2_9ACTN</name>
<dbReference type="PANTHER" id="PTHR30055:SF237">
    <property type="entry name" value="TRANSCRIPTIONAL REPRESSOR MCE3R"/>
    <property type="match status" value="1"/>
</dbReference>
<dbReference type="PANTHER" id="PTHR30055">
    <property type="entry name" value="HTH-TYPE TRANSCRIPTIONAL REGULATOR RUTR"/>
    <property type="match status" value="1"/>
</dbReference>
<keyword evidence="5" id="KW-1185">Reference proteome</keyword>